<dbReference type="EMBL" id="CP053189">
    <property type="protein sequence ID" value="QJS08117.1"/>
    <property type="molecule type" value="Genomic_DNA"/>
</dbReference>
<proteinExistence type="predicted"/>
<evidence type="ECO:0000313" key="3">
    <source>
        <dbReference type="Proteomes" id="UP000502641"/>
    </source>
</evidence>
<organism evidence="2 3">
    <name type="scientific">Streptomyces argyrophylli</name>
    <dbReference type="NCBI Taxonomy" id="2726118"/>
    <lineage>
        <taxon>Bacteria</taxon>
        <taxon>Bacillati</taxon>
        <taxon>Actinomycetota</taxon>
        <taxon>Actinomycetes</taxon>
        <taxon>Kitasatosporales</taxon>
        <taxon>Streptomycetaceae</taxon>
        <taxon>Streptomyces</taxon>
    </lineage>
</organism>
<name>A0A6M4PBY5_9ACTN</name>
<keyword evidence="3" id="KW-1185">Reference proteome</keyword>
<sequence length="47" mass="5067">MAADVQEYADSWGGLSLADSPLDRGAGKPLWFEVGGAPPHRMPRRCP</sequence>
<gene>
    <name evidence="2" type="ORF">HKX69_21070</name>
</gene>
<feature type="region of interest" description="Disordered" evidence="1">
    <location>
        <begin position="1"/>
        <end position="24"/>
    </location>
</feature>
<dbReference type="AlphaFoldDB" id="A0A6M4PBY5"/>
<protein>
    <submittedName>
        <fullName evidence="2">Uncharacterized protein</fullName>
    </submittedName>
</protein>
<dbReference type="Proteomes" id="UP000502641">
    <property type="component" value="Chromosome"/>
</dbReference>
<evidence type="ECO:0000256" key="1">
    <source>
        <dbReference type="SAM" id="MobiDB-lite"/>
    </source>
</evidence>
<dbReference type="RefSeq" id="WP_171150014.1">
    <property type="nucleotide sequence ID" value="NZ_CP053189.1"/>
</dbReference>
<accession>A0A6M4PBY5</accession>
<dbReference type="KEGG" id="sarg:HKX69_21070"/>
<evidence type="ECO:0000313" key="2">
    <source>
        <dbReference type="EMBL" id="QJS08117.1"/>
    </source>
</evidence>
<reference evidence="2 3" key="1">
    <citation type="submission" date="2020-05" db="EMBL/GenBank/DDBJ databases">
        <authorList>
            <person name="Li K."/>
        </authorList>
    </citation>
    <scope>NUCLEOTIDE SEQUENCE [LARGE SCALE GENOMIC DNA]</scope>
    <source>
        <strain evidence="3">jing01</strain>
    </source>
</reference>